<dbReference type="EMBL" id="BLRV01000043">
    <property type="protein sequence ID" value="GFP21395.1"/>
    <property type="molecule type" value="Genomic_DNA"/>
</dbReference>
<dbReference type="GO" id="GO:0030246">
    <property type="term" value="F:carbohydrate binding"/>
    <property type="evidence" value="ECO:0007669"/>
    <property type="project" value="InterPro"/>
</dbReference>
<keyword evidence="2" id="KW-0472">Membrane</keyword>
<dbReference type="Gene3D" id="2.60.40.1190">
    <property type="match status" value="1"/>
</dbReference>
<evidence type="ECO:0000259" key="3">
    <source>
        <dbReference type="Pfam" id="PF06452"/>
    </source>
</evidence>
<name>A0A6V8NMA9_9ACTN</name>
<organism evidence="4 5">
    <name type="scientific">Candidatus Hakubella thermalkaliphila</name>
    <dbReference type="NCBI Taxonomy" id="2754717"/>
    <lineage>
        <taxon>Bacteria</taxon>
        <taxon>Bacillati</taxon>
        <taxon>Actinomycetota</taxon>
        <taxon>Actinomycetota incertae sedis</taxon>
        <taxon>Candidatus Hakubellales</taxon>
        <taxon>Candidatus Hakubellaceae</taxon>
        <taxon>Candidatus Hakubella</taxon>
    </lineage>
</organism>
<feature type="domain" description="Carbohydrate-binding" evidence="3">
    <location>
        <begin position="163"/>
        <end position="343"/>
    </location>
</feature>
<dbReference type="InterPro" id="IPR010502">
    <property type="entry name" value="Carb-bd_dom_fam9"/>
</dbReference>
<keyword evidence="2" id="KW-0812">Transmembrane</keyword>
<dbReference type="AlphaFoldDB" id="A0A6V8NMA9"/>
<evidence type="ECO:0000256" key="1">
    <source>
        <dbReference type="SAM" id="MobiDB-lite"/>
    </source>
</evidence>
<gene>
    <name evidence="4" type="ORF">HKBW3S06_00621</name>
</gene>
<dbReference type="GO" id="GO:0004553">
    <property type="term" value="F:hydrolase activity, hydrolyzing O-glycosyl compounds"/>
    <property type="evidence" value="ECO:0007669"/>
    <property type="project" value="InterPro"/>
</dbReference>
<accession>A0A6V8NMA9</accession>
<evidence type="ECO:0000313" key="5">
    <source>
        <dbReference type="Proteomes" id="UP000580051"/>
    </source>
</evidence>
<feature type="region of interest" description="Disordered" evidence="1">
    <location>
        <begin position="78"/>
        <end position="107"/>
    </location>
</feature>
<evidence type="ECO:0000313" key="4">
    <source>
        <dbReference type="EMBL" id="GFP21395.1"/>
    </source>
</evidence>
<reference evidence="4 5" key="1">
    <citation type="journal article" date="2020" name="Front. Microbiol.">
        <title>Single-cell genomics of novel Actinobacteria with the Wood-Ljungdahl pathway discovered in a serpentinizing system.</title>
        <authorList>
            <person name="Merino N."/>
            <person name="Kawai M."/>
            <person name="Boyd E.S."/>
            <person name="Colman D.R."/>
            <person name="McGlynn S.E."/>
            <person name="Nealson K.H."/>
            <person name="Kurokawa K."/>
            <person name="Hongoh Y."/>
        </authorList>
    </citation>
    <scope>NUCLEOTIDE SEQUENCE [LARGE SCALE GENOMIC DNA]</scope>
    <source>
        <strain evidence="4 5">S06</strain>
    </source>
</reference>
<proteinExistence type="predicted"/>
<sequence>MPTQRPRRSKKRNNLADILRNIHPLTHPLKKVLKKLLSFKIHKRPEIAFIIIIILTILIFSCLYSNLLRGILSGAPRPSEEAVMESPSPETVTEEETGLTQEEETTEIELDIEKKKQDILQTLQYRAANGEPVFSLLIESPPQIDGNLDEWMEELVPAILETHPISQPTYLKENYTNPSDVSGTFMVAYDEERLYLAIRVIDDVFSQPFQGSDLFKGDSIIISLDTDLQGDFYEQANNLDDYRVGLSPGDFSSLSPEAYIWIPQETRGDEISVASSKTSNGYIIEAAIPWWNFQNFEVEDGKAIGFDISINDKDFLEERELAISSSPSLDWNDPTSFGTLVLLDTTKISGD</sequence>
<dbReference type="GO" id="GO:0016052">
    <property type="term" value="P:carbohydrate catabolic process"/>
    <property type="evidence" value="ECO:0007669"/>
    <property type="project" value="InterPro"/>
</dbReference>
<protein>
    <recommendedName>
        <fullName evidence="3">Carbohydrate-binding domain-containing protein</fullName>
    </recommendedName>
</protein>
<dbReference type="Pfam" id="PF06452">
    <property type="entry name" value="CBM9_1"/>
    <property type="match status" value="1"/>
</dbReference>
<keyword evidence="2" id="KW-1133">Transmembrane helix</keyword>
<dbReference type="Proteomes" id="UP000580051">
    <property type="component" value="Unassembled WGS sequence"/>
</dbReference>
<evidence type="ECO:0000256" key="2">
    <source>
        <dbReference type="SAM" id="Phobius"/>
    </source>
</evidence>
<feature type="compositionally biased region" description="Acidic residues" evidence="1">
    <location>
        <begin position="92"/>
        <end position="107"/>
    </location>
</feature>
<comment type="caution">
    <text evidence="4">The sequence shown here is derived from an EMBL/GenBank/DDBJ whole genome shotgun (WGS) entry which is preliminary data.</text>
</comment>
<dbReference type="SUPFAM" id="SSF49344">
    <property type="entry name" value="CBD9-like"/>
    <property type="match status" value="1"/>
</dbReference>
<feature type="transmembrane region" description="Helical" evidence="2">
    <location>
        <begin position="47"/>
        <end position="67"/>
    </location>
</feature>